<reference evidence="13" key="1">
    <citation type="submission" date="2021-02" db="EMBL/GenBank/DDBJ databases">
        <title>Genome sequence Cadophora malorum strain M34.</title>
        <authorList>
            <person name="Stefanovic E."/>
            <person name="Vu D."/>
            <person name="Scully C."/>
            <person name="Dijksterhuis J."/>
            <person name="Roader J."/>
            <person name="Houbraken J."/>
        </authorList>
    </citation>
    <scope>NUCLEOTIDE SEQUENCE</scope>
    <source>
        <strain evidence="13">M34</strain>
    </source>
</reference>
<evidence type="ECO:0000256" key="6">
    <source>
        <dbReference type="ARBA" id="ARBA00022792"/>
    </source>
</evidence>
<sequence>MSSIPGVFAAGGVAGCGAVMASHPFETVKVRMQLQGELQKTSSNSRIYNGPLHGLKVIIRNEGIRGVYSVFGAGSAYQLLLNGSRIGFYEPIRSNLTSFLYTDANKQSFGISVFSGPLSGVIGAMLGSPFFLVKTRMQTYSKVAPMGTQHVYTNTIMARIYNQNGALYRGILDCLAKTISTEGLLACYKGFLPHLARILPHTVLTLTIAEQAISVVKTLQRKEIDTHESIEGVDKSSKFTETERPNPEPIF</sequence>
<comment type="caution">
    <text evidence="13">The sequence shown here is derived from an EMBL/GenBank/DDBJ whole genome shotgun (WGS) entry which is preliminary data.</text>
</comment>
<comment type="similarity">
    <text evidence="2 11">Belongs to the mitochondrial carrier (TC 2.A.29) family.</text>
</comment>
<name>A0A8H7WAT5_9HELO</name>
<dbReference type="SUPFAM" id="SSF103506">
    <property type="entry name" value="Mitochondrial carrier"/>
    <property type="match status" value="1"/>
</dbReference>
<evidence type="ECO:0000256" key="8">
    <source>
        <dbReference type="ARBA" id="ARBA00023128"/>
    </source>
</evidence>
<feature type="region of interest" description="Disordered" evidence="12">
    <location>
        <begin position="230"/>
        <end position="251"/>
    </location>
</feature>
<dbReference type="GO" id="GO:0005743">
    <property type="term" value="C:mitochondrial inner membrane"/>
    <property type="evidence" value="ECO:0007669"/>
    <property type="project" value="UniProtKB-SubCell"/>
</dbReference>
<dbReference type="InterPro" id="IPR051508">
    <property type="entry name" value="Mito_Carrier_Antiporter"/>
</dbReference>
<evidence type="ECO:0000256" key="12">
    <source>
        <dbReference type="SAM" id="MobiDB-lite"/>
    </source>
</evidence>
<keyword evidence="3 11" id="KW-0813">Transport</keyword>
<evidence type="ECO:0000256" key="3">
    <source>
        <dbReference type="ARBA" id="ARBA00022448"/>
    </source>
</evidence>
<evidence type="ECO:0000256" key="4">
    <source>
        <dbReference type="ARBA" id="ARBA00022692"/>
    </source>
</evidence>
<keyword evidence="8" id="KW-0496">Mitochondrion</keyword>
<evidence type="ECO:0000256" key="5">
    <source>
        <dbReference type="ARBA" id="ARBA00022737"/>
    </source>
</evidence>
<protein>
    <recommendedName>
        <fullName evidence="15">Mitochondrial oxaloacetate transport protein</fullName>
    </recommendedName>
</protein>
<organism evidence="13 14">
    <name type="scientific">Cadophora malorum</name>
    <dbReference type="NCBI Taxonomy" id="108018"/>
    <lineage>
        <taxon>Eukaryota</taxon>
        <taxon>Fungi</taxon>
        <taxon>Dikarya</taxon>
        <taxon>Ascomycota</taxon>
        <taxon>Pezizomycotina</taxon>
        <taxon>Leotiomycetes</taxon>
        <taxon>Helotiales</taxon>
        <taxon>Ploettnerulaceae</taxon>
        <taxon>Cadophora</taxon>
    </lineage>
</organism>
<gene>
    <name evidence="13" type="ORF">IFR04_007970</name>
</gene>
<keyword evidence="4 10" id="KW-0812">Transmembrane</keyword>
<dbReference type="EMBL" id="JAFJYH010000117">
    <property type="protein sequence ID" value="KAG4418934.1"/>
    <property type="molecule type" value="Genomic_DNA"/>
</dbReference>
<dbReference type="PANTHER" id="PTHR45928">
    <property type="entry name" value="RE38146P"/>
    <property type="match status" value="1"/>
</dbReference>
<keyword evidence="5" id="KW-0677">Repeat</keyword>
<proteinExistence type="inferred from homology"/>
<dbReference type="InterPro" id="IPR018108">
    <property type="entry name" value="MCP_transmembrane"/>
</dbReference>
<comment type="subcellular location">
    <subcellularLocation>
        <location evidence="1">Mitochondrion inner membrane</location>
        <topology evidence="1">Multi-pass membrane protein</topology>
    </subcellularLocation>
</comment>
<dbReference type="InterPro" id="IPR023395">
    <property type="entry name" value="MCP_dom_sf"/>
</dbReference>
<dbReference type="PROSITE" id="PS50920">
    <property type="entry name" value="SOLCAR"/>
    <property type="match status" value="2"/>
</dbReference>
<dbReference type="OrthoDB" id="6703404at2759"/>
<evidence type="ECO:0000313" key="14">
    <source>
        <dbReference type="Proteomes" id="UP000664132"/>
    </source>
</evidence>
<evidence type="ECO:0008006" key="15">
    <source>
        <dbReference type="Google" id="ProtNLM"/>
    </source>
</evidence>
<feature type="repeat" description="Solcar" evidence="10">
    <location>
        <begin position="2"/>
        <end position="95"/>
    </location>
</feature>
<dbReference type="AlphaFoldDB" id="A0A8H7WAT5"/>
<evidence type="ECO:0000256" key="10">
    <source>
        <dbReference type="PROSITE-ProRule" id="PRU00282"/>
    </source>
</evidence>
<dbReference type="PANTHER" id="PTHR45928:SF1">
    <property type="entry name" value="RE38146P"/>
    <property type="match status" value="1"/>
</dbReference>
<evidence type="ECO:0000256" key="2">
    <source>
        <dbReference type="ARBA" id="ARBA00006375"/>
    </source>
</evidence>
<evidence type="ECO:0000256" key="1">
    <source>
        <dbReference type="ARBA" id="ARBA00004448"/>
    </source>
</evidence>
<evidence type="ECO:0000256" key="9">
    <source>
        <dbReference type="ARBA" id="ARBA00023136"/>
    </source>
</evidence>
<evidence type="ECO:0000313" key="13">
    <source>
        <dbReference type="EMBL" id="KAG4418934.1"/>
    </source>
</evidence>
<feature type="repeat" description="Solcar" evidence="10">
    <location>
        <begin position="107"/>
        <end position="215"/>
    </location>
</feature>
<evidence type="ECO:0000256" key="7">
    <source>
        <dbReference type="ARBA" id="ARBA00022989"/>
    </source>
</evidence>
<dbReference type="Pfam" id="PF00153">
    <property type="entry name" value="Mito_carr"/>
    <property type="match status" value="2"/>
</dbReference>
<dbReference type="Gene3D" id="1.50.40.10">
    <property type="entry name" value="Mitochondrial carrier domain"/>
    <property type="match status" value="1"/>
</dbReference>
<dbReference type="Proteomes" id="UP000664132">
    <property type="component" value="Unassembled WGS sequence"/>
</dbReference>
<keyword evidence="6" id="KW-0999">Mitochondrion inner membrane</keyword>
<keyword evidence="14" id="KW-1185">Reference proteome</keyword>
<evidence type="ECO:0000256" key="11">
    <source>
        <dbReference type="RuleBase" id="RU000488"/>
    </source>
</evidence>
<accession>A0A8H7WAT5</accession>
<keyword evidence="9 10" id="KW-0472">Membrane</keyword>
<keyword evidence="7" id="KW-1133">Transmembrane helix</keyword>